<dbReference type="SUPFAM" id="SSF51338">
    <property type="entry name" value="Composite domain of metallo-dependent hydrolases"/>
    <property type="match status" value="1"/>
</dbReference>
<accession>A0AAX3N2J6</accession>
<dbReference type="InterPro" id="IPR011059">
    <property type="entry name" value="Metal-dep_hydrolase_composite"/>
</dbReference>
<keyword evidence="6" id="KW-1185">Reference proteome</keyword>
<evidence type="ECO:0000313" key="5">
    <source>
        <dbReference type="Proteomes" id="UP001220962"/>
    </source>
</evidence>
<dbReference type="InterPro" id="IPR050287">
    <property type="entry name" value="MTA/SAH_deaminase"/>
</dbReference>
<dbReference type="CDD" id="cd01298">
    <property type="entry name" value="ATZ_TRZ_like"/>
    <property type="match status" value="1"/>
</dbReference>
<dbReference type="Proteomes" id="UP001221519">
    <property type="component" value="Chromosome"/>
</dbReference>
<evidence type="ECO:0000256" key="1">
    <source>
        <dbReference type="ARBA" id="ARBA00022801"/>
    </source>
</evidence>
<name>A0AAX3N2J6_9BACL</name>
<dbReference type="PANTHER" id="PTHR43794:SF11">
    <property type="entry name" value="AMIDOHYDROLASE-RELATED DOMAIN-CONTAINING PROTEIN"/>
    <property type="match status" value="1"/>
</dbReference>
<dbReference type="GO" id="GO:0016810">
    <property type="term" value="F:hydrolase activity, acting on carbon-nitrogen (but not peptide) bonds"/>
    <property type="evidence" value="ECO:0007669"/>
    <property type="project" value="InterPro"/>
</dbReference>
<evidence type="ECO:0000313" key="3">
    <source>
        <dbReference type="EMBL" id="WDH82920.1"/>
    </source>
</evidence>
<dbReference type="Gene3D" id="3.20.20.140">
    <property type="entry name" value="Metal-dependent hydrolases"/>
    <property type="match status" value="1"/>
</dbReference>
<dbReference type="RefSeq" id="WP_238546413.1">
    <property type="nucleotide sequence ID" value="NZ_CP118101.1"/>
</dbReference>
<dbReference type="InterPro" id="IPR006680">
    <property type="entry name" value="Amidohydro-rel"/>
</dbReference>
<dbReference type="Proteomes" id="UP001220962">
    <property type="component" value="Chromosome"/>
</dbReference>
<gene>
    <name evidence="3" type="ORF">PUW23_01335</name>
    <name evidence="4" type="ORF">PUW25_01325</name>
</gene>
<reference evidence="3 6" key="1">
    <citation type="submission" date="2023-02" db="EMBL/GenBank/DDBJ databases">
        <title>Pathogen: clinical or host-associated sample.</title>
        <authorList>
            <person name="Hergert J."/>
            <person name="Casey R."/>
            <person name="Wagner J."/>
            <person name="Young E.L."/>
            <person name="Oakeson K.F."/>
        </authorList>
    </citation>
    <scope>NUCLEOTIDE SEQUENCE</scope>
    <source>
        <strain evidence="4 6">2022CK-00829</strain>
        <strain evidence="3">2022CK-00830</strain>
    </source>
</reference>
<organism evidence="3 5">
    <name type="scientific">Paenibacillus urinalis</name>
    <dbReference type="NCBI Taxonomy" id="521520"/>
    <lineage>
        <taxon>Bacteria</taxon>
        <taxon>Bacillati</taxon>
        <taxon>Bacillota</taxon>
        <taxon>Bacilli</taxon>
        <taxon>Bacillales</taxon>
        <taxon>Paenibacillaceae</taxon>
        <taxon>Paenibacillus</taxon>
    </lineage>
</organism>
<dbReference type="AlphaFoldDB" id="A0AAX3N2J6"/>
<keyword evidence="1" id="KW-0378">Hydrolase</keyword>
<dbReference type="EMBL" id="CP118108">
    <property type="protein sequence ID" value="WDI02663.1"/>
    <property type="molecule type" value="Genomic_DNA"/>
</dbReference>
<dbReference type="InterPro" id="IPR032466">
    <property type="entry name" value="Metal_Hydrolase"/>
</dbReference>
<evidence type="ECO:0000259" key="2">
    <source>
        <dbReference type="Pfam" id="PF01979"/>
    </source>
</evidence>
<sequence length="464" mass="51678">MISISTTLIYNGTILTMNVDNEVYSPGYVYIQHDQIVETGAWPMEEGSIRHLLEADRKIDAGGKAVIPGLINGHTHLFQTFLRGVSDDHPLSEWLRQVIWPGSLAMEAEDFYLAALIGCIENLKSGATYIMDHHYIHTYEENTENVLRAMVESGIRGHLARGGVDLSYEPRLREEEDVIFERTAALLDRWQGEGTGRIEIAMGPLNLYGCSRPFLERAARFSLDRNLITHIHVAETSDQIDNTLSRFGLRNLELVEAVGMLGPRTQVVHGIWLDDGELELLAKHQASIIHCPVSNMYLASGVARVPEMRKAGINVALGTDGPGSNNCQDNLEVLKFTACLHKVHHLDSTMLPPMEVLEMGTRGGAKAMGREKDLGSLEPGKKADIVIIDMQKAHIAPIHRYSSALVYNANGNDVHTVFVNGQIVVEAGRCTLVDEEEIIRRAQARVDRLREKLMNRYPAYSVRS</sequence>
<dbReference type="Pfam" id="PF01979">
    <property type="entry name" value="Amidohydro_1"/>
    <property type="match status" value="1"/>
</dbReference>
<dbReference type="PANTHER" id="PTHR43794">
    <property type="entry name" value="AMINOHYDROLASE SSNA-RELATED"/>
    <property type="match status" value="1"/>
</dbReference>
<feature type="domain" description="Amidohydrolase-related" evidence="2">
    <location>
        <begin position="66"/>
        <end position="424"/>
    </location>
</feature>
<dbReference type="SUPFAM" id="SSF51556">
    <property type="entry name" value="Metallo-dependent hydrolases"/>
    <property type="match status" value="1"/>
</dbReference>
<dbReference type="Gene3D" id="2.30.40.10">
    <property type="entry name" value="Urease, subunit C, domain 1"/>
    <property type="match status" value="1"/>
</dbReference>
<evidence type="ECO:0000313" key="6">
    <source>
        <dbReference type="Proteomes" id="UP001221519"/>
    </source>
</evidence>
<protein>
    <submittedName>
        <fullName evidence="3">Amidohydrolase</fullName>
    </submittedName>
</protein>
<proteinExistence type="predicted"/>
<evidence type="ECO:0000313" key="4">
    <source>
        <dbReference type="EMBL" id="WDI02663.1"/>
    </source>
</evidence>
<dbReference type="EMBL" id="CP118101">
    <property type="protein sequence ID" value="WDH82920.1"/>
    <property type="molecule type" value="Genomic_DNA"/>
</dbReference>